<sequence>MTGTQKLQEAEEEDEEKRSNGCANVPEKLEDSSAGMQDKILLAPSDQLTYFEPLTYLKEYYGNNDMSHGLKTIISFLPNFAARLPRCSTFLDVGSGPTVYMAMGLRNKVDSIYLSDYAEQNREHLLLWCRGQAKFNWNPIAEAIATLEGNGCDWQSVETVARSKVKAIIKCDVLAKPCLPAPYSDKRFDIVSTVFCLEYATTDLQLFRYGLKNVVSMIRNGGWLILGGAYQEHTYDLGRCRFLCLYLKEEELMESLRQAGIDIYSSNFFYYTFEDAYVILASIR</sequence>
<evidence type="ECO:0000313" key="6">
    <source>
        <dbReference type="EMBL" id="KFD63039.1"/>
    </source>
</evidence>
<name>A0A085N0P3_9BILA</name>
<evidence type="ECO:0000256" key="5">
    <source>
        <dbReference type="SAM" id="MobiDB-lite"/>
    </source>
</evidence>
<evidence type="ECO:0000256" key="4">
    <source>
        <dbReference type="ARBA" id="ARBA00022691"/>
    </source>
</evidence>
<dbReference type="InterPro" id="IPR000940">
    <property type="entry name" value="NNMT_TEMT_trans"/>
</dbReference>
<accession>A0A085N0P3</accession>
<dbReference type="PANTHER" id="PTHR10867:SF38">
    <property type="entry name" value="NICOTINAMIDE N-METHYLTRANSFERASE"/>
    <property type="match status" value="1"/>
</dbReference>
<dbReference type="SUPFAM" id="SSF53335">
    <property type="entry name" value="S-adenosyl-L-methionine-dependent methyltransferases"/>
    <property type="match status" value="1"/>
</dbReference>
<reference evidence="6" key="1">
    <citation type="journal article" date="2014" name="Nat. Genet.">
        <title>Genome and transcriptome of the porcine whipworm Trichuris suis.</title>
        <authorList>
            <person name="Jex A.R."/>
            <person name="Nejsum P."/>
            <person name="Schwarz E.M."/>
            <person name="Hu L."/>
            <person name="Young N.D."/>
            <person name="Hall R.S."/>
            <person name="Korhonen P.K."/>
            <person name="Liao S."/>
            <person name="Thamsborg S."/>
            <person name="Xia J."/>
            <person name="Xu P."/>
            <person name="Wang S."/>
            <person name="Scheerlinck J.P."/>
            <person name="Hofmann A."/>
            <person name="Sternberg P.W."/>
            <person name="Wang J."/>
            <person name="Gasser R.B."/>
        </authorList>
    </citation>
    <scope>NUCLEOTIDE SEQUENCE [LARGE SCALE GENOMIC DNA]</scope>
    <source>
        <strain evidence="6">DCEP-RM93F</strain>
    </source>
</reference>
<dbReference type="Pfam" id="PF01234">
    <property type="entry name" value="NNMT_PNMT_TEMT"/>
    <property type="match status" value="1"/>
</dbReference>
<dbReference type="GO" id="GO:0008170">
    <property type="term" value="F:N-methyltransferase activity"/>
    <property type="evidence" value="ECO:0007669"/>
    <property type="project" value="TreeGrafter"/>
</dbReference>
<dbReference type="InterPro" id="IPR029063">
    <property type="entry name" value="SAM-dependent_MTases_sf"/>
</dbReference>
<dbReference type="GO" id="GO:0005829">
    <property type="term" value="C:cytosol"/>
    <property type="evidence" value="ECO:0007669"/>
    <property type="project" value="TreeGrafter"/>
</dbReference>
<protein>
    <recommendedName>
        <fullName evidence="7">NNMT/PNMT/TEMT family protein</fullName>
    </recommendedName>
</protein>
<dbReference type="PANTHER" id="PTHR10867">
    <property type="entry name" value="NNMT/PNMT/TEMT FAMILY MEMBER"/>
    <property type="match status" value="1"/>
</dbReference>
<evidence type="ECO:0000256" key="3">
    <source>
        <dbReference type="ARBA" id="ARBA00022679"/>
    </source>
</evidence>
<keyword evidence="2" id="KW-0489">Methyltransferase</keyword>
<gene>
    <name evidence="6" type="ORF">M514_11722</name>
</gene>
<dbReference type="EMBL" id="KL367582">
    <property type="protein sequence ID" value="KFD63039.1"/>
    <property type="molecule type" value="Genomic_DNA"/>
</dbReference>
<keyword evidence="3" id="KW-0808">Transferase</keyword>
<dbReference type="AlphaFoldDB" id="A0A085N0P3"/>
<evidence type="ECO:0000256" key="1">
    <source>
        <dbReference type="ARBA" id="ARBA00007996"/>
    </source>
</evidence>
<proteinExistence type="inferred from homology"/>
<dbReference type="Proteomes" id="UP000030758">
    <property type="component" value="Unassembled WGS sequence"/>
</dbReference>
<evidence type="ECO:0008006" key="7">
    <source>
        <dbReference type="Google" id="ProtNLM"/>
    </source>
</evidence>
<dbReference type="PROSITE" id="PS51681">
    <property type="entry name" value="SAM_MT_NNMT_PNMT_TEMT"/>
    <property type="match status" value="1"/>
</dbReference>
<dbReference type="Gene3D" id="3.40.50.150">
    <property type="entry name" value="Vaccinia Virus protein VP39"/>
    <property type="match status" value="1"/>
</dbReference>
<evidence type="ECO:0000256" key="2">
    <source>
        <dbReference type="ARBA" id="ARBA00022603"/>
    </source>
</evidence>
<feature type="region of interest" description="Disordered" evidence="5">
    <location>
        <begin position="1"/>
        <end position="28"/>
    </location>
</feature>
<keyword evidence="4" id="KW-0949">S-adenosyl-L-methionine</keyword>
<organism evidence="6">
    <name type="scientific">Trichuris suis</name>
    <name type="common">pig whipworm</name>
    <dbReference type="NCBI Taxonomy" id="68888"/>
    <lineage>
        <taxon>Eukaryota</taxon>
        <taxon>Metazoa</taxon>
        <taxon>Ecdysozoa</taxon>
        <taxon>Nematoda</taxon>
        <taxon>Enoplea</taxon>
        <taxon>Dorylaimia</taxon>
        <taxon>Trichinellida</taxon>
        <taxon>Trichuridae</taxon>
        <taxon>Trichuris</taxon>
    </lineage>
</organism>
<comment type="similarity">
    <text evidence="1">Belongs to the class I-like SAM-binding methyltransferase superfamily. NNMT/PNMT/TEMT family.</text>
</comment>
<dbReference type="GO" id="GO:0032259">
    <property type="term" value="P:methylation"/>
    <property type="evidence" value="ECO:0007669"/>
    <property type="project" value="UniProtKB-KW"/>
</dbReference>